<dbReference type="RefSeq" id="WP_024108412.1">
    <property type="nucleotide sequence ID" value="NZ_CP031560.1"/>
</dbReference>
<evidence type="ECO:0000313" key="1">
    <source>
        <dbReference type="EMBL" id="RJL75259.1"/>
    </source>
</evidence>
<comment type="caution">
    <text evidence="1">The sequence shown here is derived from an EMBL/GenBank/DDBJ whole genome shotgun (WGS) entry which is preliminary data.</text>
</comment>
<sequence>MKANLTSVMAELAVMAFNATDMNMAQDNDGKTGPFSVRFRPSTKVFIEKQSALLGISGSELVNMIVEGAIREITMPFESTVTNVYERFVLLMRAHDVGIVQTADLLKPFNIKLSILEDRQRTLDYLTIDVLHYLSEQFCVSFDWLTGKSDVITDSESQDHYPVTYVNNMLANNGPTPRIIFIKSNKGDTAIWILKKTRFNNVIKPFSISGVSAQSELQAFFRFLEKKSILKTTILSITQTEMEKLKTGKILPILLYKKWLPHFTEDAPGEYESSDDDMSEALKEMAVNIVKWKSTLS</sequence>
<proteinExistence type="predicted"/>
<dbReference type="GeneID" id="49320927"/>
<gene>
    <name evidence="1" type="ORF">D5077_06675</name>
</gene>
<organism evidence="1 2">
    <name type="scientific">Dickeya dianthicola</name>
    <dbReference type="NCBI Taxonomy" id="204039"/>
    <lineage>
        <taxon>Bacteria</taxon>
        <taxon>Pseudomonadati</taxon>
        <taxon>Pseudomonadota</taxon>
        <taxon>Gammaproteobacteria</taxon>
        <taxon>Enterobacterales</taxon>
        <taxon>Pectobacteriaceae</taxon>
        <taxon>Dickeya</taxon>
    </lineage>
</organism>
<dbReference type="Proteomes" id="UP000266633">
    <property type="component" value="Unassembled WGS sequence"/>
</dbReference>
<evidence type="ECO:0000313" key="2">
    <source>
        <dbReference type="Proteomes" id="UP000266633"/>
    </source>
</evidence>
<accession>A0ABX9NRG7</accession>
<name>A0ABX9NRG7_9GAMM</name>
<reference evidence="1 2" key="1">
    <citation type="submission" date="2018-09" db="EMBL/GenBank/DDBJ databases">
        <title>Phylogenetic diversity of Pectobacterium and Dickeya strains causing blackleg disease of potato in Morocco.</title>
        <authorList>
            <person name="Oulghazi S."/>
            <person name="Moumni M."/>
            <person name="Faure D."/>
        </authorList>
    </citation>
    <scope>NUCLEOTIDE SEQUENCE [LARGE SCALE GENOMIC DNA]</scope>
    <source>
        <strain evidence="1 2">S4.16.03.LID</strain>
    </source>
</reference>
<dbReference type="EMBL" id="QZDO01000020">
    <property type="protein sequence ID" value="RJL75259.1"/>
    <property type="molecule type" value="Genomic_DNA"/>
</dbReference>
<keyword evidence="2" id="KW-1185">Reference proteome</keyword>
<protein>
    <submittedName>
        <fullName evidence="1">Uncharacterized protein</fullName>
    </submittedName>
</protein>